<keyword evidence="4" id="KW-1185">Reference proteome</keyword>
<dbReference type="HAMAP" id="MF_00338">
    <property type="entry name" value="UPF0145"/>
    <property type="match status" value="1"/>
</dbReference>
<dbReference type="SUPFAM" id="SSF117782">
    <property type="entry name" value="YbjQ-like"/>
    <property type="match status" value="1"/>
</dbReference>
<comment type="caution">
    <text evidence="3">The sequence shown here is derived from an EMBL/GenBank/DDBJ whole genome shotgun (WGS) entry which is preliminary data.</text>
</comment>
<dbReference type="Proteomes" id="UP000544872">
    <property type="component" value="Unassembled WGS sequence"/>
</dbReference>
<comment type="similarity">
    <text evidence="1 2">Belongs to the UPF0145 family.</text>
</comment>
<sequence length="109" mass="11421">MSMLMTTTPTVEGRPVRQYLGVVTSEAVMGTNLFSDFFASVRDIVGGRSGSYEQILRDAKSEAMAELAEQAGQLGADAIVGISLSHQVIGGDKKTMLVVLASGTAVRLG</sequence>
<dbReference type="EMBL" id="JACIIX010000001">
    <property type="protein sequence ID" value="MBB6209070.1"/>
    <property type="molecule type" value="Genomic_DNA"/>
</dbReference>
<name>A0A7X0DKM4_NOVIT</name>
<dbReference type="PANTHER" id="PTHR34068">
    <property type="entry name" value="UPF0145 PROTEIN YBJQ"/>
    <property type="match status" value="1"/>
</dbReference>
<dbReference type="Gene3D" id="3.30.110.70">
    <property type="entry name" value="Hypothetical protein apc22750. Chain B"/>
    <property type="match status" value="1"/>
</dbReference>
<accession>A0A7X0DKM4</accession>
<dbReference type="InterPro" id="IPR002765">
    <property type="entry name" value="UPF0145_YbjQ-like"/>
</dbReference>
<reference evidence="3 4" key="1">
    <citation type="submission" date="2020-08" db="EMBL/GenBank/DDBJ databases">
        <title>Genomic Encyclopedia of Type Strains, Phase IV (KMG-IV): sequencing the most valuable type-strain genomes for metagenomic binning, comparative biology and taxonomic classification.</title>
        <authorList>
            <person name="Goeker M."/>
        </authorList>
    </citation>
    <scope>NUCLEOTIDE SEQUENCE [LARGE SCALE GENOMIC DNA]</scope>
    <source>
        <strain evidence="3 4">DSM 11590</strain>
    </source>
</reference>
<dbReference type="PANTHER" id="PTHR34068:SF1">
    <property type="entry name" value="UPF0145 PROTEIN YBJQ"/>
    <property type="match status" value="1"/>
</dbReference>
<evidence type="ECO:0000313" key="3">
    <source>
        <dbReference type="EMBL" id="MBB6209070.1"/>
    </source>
</evidence>
<dbReference type="InterPro" id="IPR035439">
    <property type="entry name" value="UPF0145_dom_sf"/>
</dbReference>
<proteinExistence type="inferred from homology"/>
<dbReference type="AlphaFoldDB" id="A0A7X0DKM4"/>
<dbReference type="Pfam" id="PF01906">
    <property type="entry name" value="YbjQ_1"/>
    <property type="match status" value="1"/>
</dbReference>
<evidence type="ECO:0000256" key="2">
    <source>
        <dbReference type="HAMAP-Rule" id="MF_00338"/>
    </source>
</evidence>
<protein>
    <recommendedName>
        <fullName evidence="2">UPF0145 protein FHS48_000451</fullName>
    </recommendedName>
</protein>
<gene>
    <name evidence="3" type="ORF">FHS48_000451</name>
</gene>
<evidence type="ECO:0000256" key="1">
    <source>
        <dbReference type="ARBA" id="ARBA00010751"/>
    </source>
</evidence>
<organism evidence="3 4">
    <name type="scientific">Novispirillum itersonii</name>
    <name type="common">Aquaspirillum itersonii</name>
    <dbReference type="NCBI Taxonomy" id="189"/>
    <lineage>
        <taxon>Bacteria</taxon>
        <taxon>Pseudomonadati</taxon>
        <taxon>Pseudomonadota</taxon>
        <taxon>Alphaproteobacteria</taxon>
        <taxon>Rhodospirillales</taxon>
        <taxon>Novispirillaceae</taxon>
        <taxon>Novispirillum</taxon>
    </lineage>
</organism>
<evidence type="ECO:0000313" key="4">
    <source>
        <dbReference type="Proteomes" id="UP000544872"/>
    </source>
</evidence>